<evidence type="ECO:0000313" key="1">
    <source>
        <dbReference type="EMBL" id="KRK40209.1"/>
    </source>
</evidence>
<sequence>MFTQETVSDYELLQQFKDFLKNHLTEVRQYPDLATYVENARSGFFFTPIETTKIPAHYNRVIRQLTPDDYQAISRMIHL</sequence>
<dbReference type="OrthoDB" id="2298029at2"/>
<comment type="caution">
    <text evidence="1">The sequence shown here is derived from an EMBL/GenBank/DDBJ whole genome shotgun (WGS) entry which is preliminary data.</text>
</comment>
<dbReference type="EMBL" id="AZDA01000018">
    <property type="protein sequence ID" value="KRK40209.1"/>
    <property type="molecule type" value="Genomic_DNA"/>
</dbReference>
<dbReference type="AlphaFoldDB" id="A0A0R1H8I0"/>
<dbReference type="PATRIC" id="fig|1423726.3.peg.1106"/>
<dbReference type="STRING" id="1423726.FC07_GL001068"/>
<dbReference type="RefSeq" id="WP_057903727.1">
    <property type="nucleotide sequence ID" value="NZ_AZDA01000018.1"/>
</dbReference>
<gene>
    <name evidence="1" type="ORF">FC07_GL001068</name>
</gene>
<organism evidence="1 2">
    <name type="scientific">Loigolactobacillus bifermentans DSM 20003</name>
    <dbReference type="NCBI Taxonomy" id="1423726"/>
    <lineage>
        <taxon>Bacteria</taxon>
        <taxon>Bacillati</taxon>
        <taxon>Bacillota</taxon>
        <taxon>Bacilli</taxon>
        <taxon>Lactobacillales</taxon>
        <taxon>Lactobacillaceae</taxon>
        <taxon>Loigolactobacillus</taxon>
    </lineage>
</organism>
<name>A0A0R1H8I0_9LACO</name>
<reference evidence="1 2" key="1">
    <citation type="journal article" date="2015" name="Genome Announc.">
        <title>Expanding the biotechnology potential of lactobacilli through comparative genomics of 213 strains and associated genera.</title>
        <authorList>
            <person name="Sun Z."/>
            <person name="Harris H.M."/>
            <person name="McCann A."/>
            <person name="Guo C."/>
            <person name="Argimon S."/>
            <person name="Zhang W."/>
            <person name="Yang X."/>
            <person name="Jeffery I.B."/>
            <person name="Cooney J.C."/>
            <person name="Kagawa T.F."/>
            <person name="Liu W."/>
            <person name="Song Y."/>
            <person name="Salvetti E."/>
            <person name="Wrobel A."/>
            <person name="Rasinkangas P."/>
            <person name="Parkhill J."/>
            <person name="Rea M.C."/>
            <person name="O'Sullivan O."/>
            <person name="Ritari J."/>
            <person name="Douillard F.P."/>
            <person name="Paul Ross R."/>
            <person name="Yang R."/>
            <person name="Briner A.E."/>
            <person name="Felis G.E."/>
            <person name="de Vos W.M."/>
            <person name="Barrangou R."/>
            <person name="Klaenhammer T.R."/>
            <person name="Caufield P.W."/>
            <person name="Cui Y."/>
            <person name="Zhang H."/>
            <person name="O'Toole P.W."/>
        </authorList>
    </citation>
    <scope>NUCLEOTIDE SEQUENCE [LARGE SCALE GENOMIC DNA]</scope>
    <source>
        <strain evidence="1 2">DSM 20003</strain>
    </source>
</reference>
<protein>
    <submittedName>
        <fullName evidence="1">Uncharacterized protein</fullName>
    </submittedName>
</protein>
<dbReference type="Proteomes" id="UP000051461">
    <property type="component" value="Unassembled WGS sequence"/>
</dbReference>
<evidence type="ECO:0000313" key="2">
    <source>
        <dbReference type="Proteomes" id="UP000051461"/>
    </source>
</evidence>
<proteinExistence type="predicted"/>
<accession>A0A0R1H8I0</accession>
<keyword evidence="2" id="KW-1185">Reference proteome</keyword>